<dbReference type="Gene3D" id="3.40.50.720">
    <property type="entry name" value="NAD(P)-binding Rossmann-like Domain"/>
    <property type="match status" value="1"/>
</dbReference>
<evidence type="ECO:0000313" key="5">
    <source>
        <dbReference type="EMBL" id="GAA1608254.1"/>
    </source>
</evidence>
<dbReference type="Proteomes" id="UP001500190">
    <property type="component" value="Unassembled WGS sequence"/>
</dbReference>
<comment type="caution">
    <text evidence="5">The sequence shown here is derived from an EMBL/GenBank/DDBJ whole genome shotgun (WGS) entry which is preliminary data.</text>
</comment>
<evidence type="ECO:0000256" key="1">
    <source>
        <dbReference type="ARBA" id="ARBA00006484"/>
    </source>
</evidence>
<sequence length="331" mass="35241">MYPSAAAAAVNVPRSATSRNTRNATGETSVKSMTSTHTTCAELSLESYIARAYVGRMRIALVTGANQGIGYALVEELANRMSPEDLVLLTGRNPERVAAAAARVQGKARVEGRVLDVTDGDAVQRLADELGAVDIVVSNAVGPLEPGKTPVEQVDEFADVANLGAQYILRAFGPILRPGGRLIVVASSLGTLEQLPEQLWGRFDGASLDDVEKVVEEWRTAVHDGTAAAHGWPEWINLPSKVAQVAAVRAVAAERREDDLAAGTLVASVCPGLVDTRASRPWFDDFSQAKSPAEAVRPLADLILADQVDPDLYGELVRDGEVVPWKPTTGR</sequence>
<dbReference type="PANTHER" id="PTHR43963:SF6">
    <property type="entry name" value="CHAIN DEHYDROGENASE FAMILY PROTEIN, PUTATIVE (AFU_ORTHOLOGUE AFUA_3G15350)-RELATED"/>
    <property type="match status" value="1"/>
</dbReference>
<evidence type="ECO:0000256" key="4">
    <source>
        <dbReference type="SAM" id="MobiDB-lite"/>
    </source>
</evidence>
<feature type="region of interest" description="Disordered" evidence="4">
    <location>
        <begin position="1"/>
        <end position="36"/>
    </location>
</feature>
<accession>A0ABN2EI93</accession>
<dbReference type="EMBL" id="BAAAND010000012">
    <property type="protein sequence ID" value="GAA1608254.1"/>
    <property type="molecule type" value="Genomic_DNA"/>
</dbReference>
<dbReference type="InterPro" id="IPR036291">
    <property type="entry name" value="NAD(P)-bd_dom_sf"/>
</dbReference>
<proteinExistence type="inferred from homology"/>
<keyword evidence="2" id="KW-0521">NADP</keyword>
<gene>
    <name evidence="5" type="ORF">GCM10009742_68140</name>
</gene>
<evidence type="ECO:0000256" key="3">
    <source>
        <dbReference type="ARBA" id="ARBA00023002"/>
    </source>
</evidence>
<dbReference type="PANTHER" id="PTHR43963">
    <property type="entry name" value="CARBONYL REDUCTASE 1-RELATED"/>
    <property type="match status" value="1"/>
</dbReference>
<keyword evidence="6" id="KW-1185">Reference proteome</keyword>
<name>A0ABN2EI93_9ACTN</name>
<organism evidence="5 6">
    <name type="scientific">Kribbella karoonensis</name>
    <dbReference type="NCBI Taxonomy" id="324851"/>
    <lineage>
        <taxon>Bacteria</taxon>
        <taxon>Bacillati</taxon>
        <taxon>Actinomycetota</taxon>
        <taxon>Actinomycetes</taxon>
        <taxon>Propionibacteriales</taxon>
        <taxon>Kribbellaceae</taxon>
        <taxon>Kribbella</taxon>
    </lineage>
</organism>
<evidence type="ECO:0000313" key="6">
    <source>
        <dbReference type="Proteomes" id="UP001500190"/>
    </source>
</evidence>
<dbReference type="InterPro" id="IPR002347">
    <property type="entry name" value="SDR_fam"/>
</dbReference>
<protein>
    <submittedName>
        <fullName evidence="5">SDR family NAD(P)-dependent oxidoreductase</fullName>
    </submittedName>
</protein>
<feature type="compositionally biased region" description="Polar residues" evidence="4">
    <location>
        <begin position="14"/>
        <end position="36"/>
    </location>
</feature>
<dbReference type="SUPFAM" id="SSF51735">
    <property type="entry name" value="NAD(P)-binding Rossmann-fold domains"/>
    <property type="match status" value="1"/>
</dbReference>
<evidence type="ECO:0000256" key="2">
    <source>
        <dbReference type="ARBA" id="ARBA00022857"/>
    </source>
</evidence>
<comment type="similarity">
    <text evidence="1">Belongs to the short-chain dehydrogenases/reductases (SDR) family.</text>
</comment>
<keyword evidence="3" id="KW-0560">Oxidoreductase</keyword>
<dbReference type="Pfam" id="PF00106">
    <property type="entry name" value="adh_short"/>
    <property type="match status" value="1"/>
</dbReference>
<reference evidence="5 6" key="1">
    <citation type="journal article" date="2019" name="Int. J. Syst. Evol. Microbiol.">
        <title>The Global Catalogue of Microorganisms (GCM) 10K type strain sequencing project: providing services to taxonomists for standard genome sequencing and annotation.</title>
        <authorList>
            <consortium name="The Broad Institute Genomics Platform"/>
            <consortium name="The Broad Institute Genome Sequencing Center for Infectious Disease"/>
            <person name="Wu L."/>
            <person name="Ma J."/>
        </authorList>
    </citation>
    <scope>NUCLEOTIDE SEQUENCE [LARGE SCALE GENOMIC DNA]</scope>
    <source>
        <strain evidence="5 6">JCM 14304</strain>
    </source>
</reference>
<dbReference type="PRINTS" id="PR00081">
    <property type="entry name" value="GDHRDH"/>
</dbReference>